<comment type="subcellular location">
    <subcellularLocation>
        <location evidence="1">Cell envelope</location>
    </subcellularLocation>
</comment>
<dbReference type="InterPro" id="IPR000866">
    <property type="entry name" value="AhpC/TSA"/>
</dbReference>
<evidence type="ECO:0000313" key="8">
    <source>
        <dbReference type="EMBL" id="MBD3933990.1"/>
    </source>
</evidence>
<keyword evidence="2" id="KW-0201">Cytochrome c-type biogenesis</keyword>
<dbReference type="PROSITE" id="PS00194">
    <property type="entry name" value="THIOREDOXIN_1"/>
    <property type="match status" value="1"/>
</dbReference>
<comment type="caution">
    <text evidence="8">The sequence shown here is derived from an EMBL/GenBank/DDBJ whole genome shotgun (WGS) entry which is preliminary data.</text>
</comment>
<evidence type="ECO:0000256" key="4">
    <source>
        <dbReference type="ARBA" id="ARBA00023157"/>
    </source>
</evidence>
<proteinExistence type="predicted"/>
<dbReference type="Pfam" id="PF00578">
    <property type="entry name" value="AhpC-TSA"/>
    <property type="match status" value="1"/>
</dbReference>
<dbReference type="InterPro" id="IPR050553">
    <property type="entry name" value="Thioredoxin_ResA/DsbE_sf"/>
</dbReference>
<organism evidence="8 9">
    <name type="scientific">Streptomyces chumphonensis</name>
    <dbReference type="NCBI Taxonomy" id="1214925"/>
    <lineage>
        <taxon>Bacteria</taxon>
        <taxon>Bacillati</taxon>
        <taxon>Actinomycetota</taxon>
        <taxon>Actinomycetes</taxon>
        <taxon>Kitasatosporales</taxon>
        <taxon>Streptomycetaceae</taxon>
        <taxon>Streptomyces</taxon>
    </lineage>
</organism>
<keyword evidence="9" id="KW-1185">Reference proteome</keyword>
<dbReference type="SUPFAM" id="SSF52833">
    <property type="entry name" value="Thioredoxin-like"/>
    <property type="match status" value="1"/>
</dbReference>
<feature type="chain" id="PRO_5039365492" evidence="6">
    <location>
        <begin position="31"/>
        <end position="204"/>
    </location>
</feature>
<dbReference type="CDD" id="cd02966">
    <property type="entry name" value="TlpA_like_family"/>
    <property type="match status" value="1"/>
</dbReference>
<dbReference type="GO" id="GO:0030313">
    <property type="term" value="C:cell envelope"/>
    <property type="evidence" value="ECO:0007669"/>
    <property type="project" value="UniProtKB-SubCell"/>
</dbReference>
<accession>A0A927IEJ5</accession>
<evidence type="ECO:0000313" key="9">
    <source>
        <dbReference type="Proteomes" id="UP000632289"/>
    </source>
</evidence>
<evidence type="ECO:0000256" key="5">
    <source>
        <dbReference type="ARBA" id="ARBA00023284"/>
    </source>
</evidence>
<keyword evidence="5" id="KW-0676">Redox-active center</keyword>
<evidence type="ECO:0000256" key="2">
    <source>
        <dbReference type="ARBA" id="ARBA00022748"/>
    </source>
</evidence>
<protein>
    <submittedName>
        <fullName evidence="8">TlpA family protein disulfide reductase</fullName>
    </submittedName>
</protein>
<name>A0A927IEJ5_9ACTN</name>
<feature type="signal peptide" evidence="6">
    <location>
        <begin position="1"/>
        <end position="30"/>
    </location>
</feature>
<dbReference type="PROSITE" id="PS51352">
    <property type="entry name" value="THIOREDOXIN_2"/>
    <property type="match status" value="1"/>
</dbReference>
<dbReference type="Gene3D" id="3.40.30.10">
    <property type="entry name" value="Glutaredoxin"/>
    <property type="match status" value="1"/>
</dbReference>
<gene>
    <name evidence="8" type="ORF">IF129_20820</name>
</gene>
<dbReference type="InterPro" id="IPR017937">
    <property type="entry name" value="Thioredoxin_CS"/>
</dbReference>
<reference evidence="8" key="1">
    <citation type="submission" date="2020-09" db="EMBL/GenBank/DDBJ databases">
        <title>Secondary metabolite and genome analysis of marine Streptomyces chumphonensis KK1-2T.</title>
        <authorList>
            <person name="Phongsopitanun W."/>
            <person name="Kanchanasin P."/>
            <person name="Pittayakhajonwut P."/>
            <person name="Suwanborirux K."/>
            <person name="Tanasupawat S."/>
        </authorList>
    </citation>
    <scope>NUCLEOTIDE SEQUENCE</scope>
    <source>
        <strain evidence="8">KK1-2</strain>
    </source>
</reference>
<evidence type="ECO:0000256" key="6">
    <source>
        <dbReference type="SAM" id="SignalP"/>
    </source>
</evidence>
<dbReference type="RefSeq" id="WP_191211289.1">
    <property type="nucleotide sequence ID" value="NZ_BAABKL010000009.1"/>
</dbReference>
<sequence length="204" mass="21863">MSLRRASRRLPHRRATAVAAAVVTSLVALTACGSEDGVSSGDAAGYVAGTGQITEVPEGKRVAAPDLAGEGVHGKELKLSDHRGEVVVLNVWGSWCPPCRGEAPNFAKVSEDLADEGVQFLGINTRDLDVANAQAFDRTYGIEYPSFYDPSGKLILKFPKGNLNPKAIPSTLVLDREGRIAVRALKPLTEEELREIIEPVMAEK</sequence>
<feature type="domain" description="Thioredoxin" evidence="7">
    <location>
        <begin position="58"/>
        <end position="202"/>
    </location>
</feature>
<dbReference type="PANTHER" id="PTHR42852">
    <property type="entry name" value="THIOL:DISULFIDE INTERCHANGE PROTEIN DSBE"/>
    <property type="match status" value="1"/>
</dbReference>
<keyword evidence="3" id="KW-0735">Signal-anchor</keyword>
<keyword evidence="4" id="KW-1015">Disulfide bond</keyword>
<dbReference type="GO" id="GO:0016491">
    <property type="term" value="F:oxidoreductase activity"/>
    <property type="evidence" value="ECO:0007669"/>
    <property type="project" value="InterPro"/>
</dbReference>
<evidence type="ECO:0000259" key="7">
    <source>
        <dbReference type="PROSITE" id="PS51352"/>
    </source>
</evidence>
<dbReference type="Proteomes" id="UP000632289">
    <property type="component" value="Unassembled WGS sequence"/>
</dbReference>
<evidence type="ECO:0000256" key="1">
    <source>
        <dbReference type="ARBA" id="ARBA00004196"/>
    </source>
</evidence>
<keyword evidence="6" id="KW-0732">Signal</keyword>
<dbReference type="InterPro" id="IPR013766">
    <property type="entry name" value="Thioredoxin_domain"/>
</dbReference>
<dbReference type="InterPro" id="IPR036249">
    <property type="entry name" value="Thioredoxin-like_sf"/>
</dbReference>
<dbReference type="EMBL" id="JACXYU010000013">
    <property type="protein sequence ID" value="MBD3933990.1"/>
    <property type="molecule type" value="Genomic_DNA"/>
</dbReference>
<dbReference type="PANTHER" id="PTHR42852:SF6">
    <property type="entry name" value="THIOL:DISULFIDE INTERCHANGE PROTEIN DSBE"/>
    <property type="match status" value="1"/>
</dbReference>
<dbReference type="PROSITE" id="PS51257">
    <property type="entry name" value="PROKAR_LIPOPROTEIN"/>
    <property type="match status" value="1"/>
</dbReference>
<keyword evidence="3" id="KW-0812">Transmembrane</keyword>
<dbReference type="GO" id="GO:0017004">
    <property type="term" value="P:cytochrome complex assembly"/>
    <property type="evidence" value="ECO:0007669"/>
    <property type="project" value="UniProtKB-KW"/>
</dbReference>
<dbReference type="AlphaFoldDB" id="A0A927IEJ5"/>
<dbReference type="GO" id="GO:0016209">
    <property type="term" value="F:antioxidant activity"/>
    <property type="evidence" value="ECO:0007669"/>
    <property type="project" value="InterPro"/>
</dbReference>
<evidence type="ECO:0000256" key="3">
    <source>
        <dbReference type="ARBA" id="ARBA00022968"/>
    </source>
</evidence>